<dbReference type="Proteomes" id="UP000318313">
    <property type="component" value="Chromosome"/>
</dbReference>
<evidence type="ECO:0000313" key="2">
    <source>
        <dbReference type="Proteomes" id="UP000318313"/>
    </source>
</evidence>
<protein>
    <submittedName>
        <fullName evidence="1">Uncharacterized protein</fullName>
    </submittedName>
</protein>
<organism evidence="1 2">
    <name type="scientific">Gimesia fumaroli</name>
    <dbReference type="NCBI Taxonomy" id="2527976"/>
    <lineage>
        <taxon>Bacteria</taxon>
        <taxon>Pseudomonadati</taxon>
        <taxon>Planctomycetota</taxon>
        <taxon>Planctomycetia</taxon>
        <taxon>Planctomycetales</taxon>
        <taxon>Planctomycetaceae</taxon>
        <taxon>Gimesia</taxon>
    </lineage>
</organism>
<reference evidence="1 2" key="1">
    <citation type="submission" date="2019-03" db="EMBL/GenBank/DDBJ databases">
        <title>Deep-cultivation of Planctomycetes and their phenomic and genomic characterization uncovers novel biology.</title>
        <authorList>
            <person name="Wiegand S."/>
            <person name="Jogler M."/>
            <person name="Boedeker C."/>
            <person name="Pinto D."/>
            <person name="Vollmers J."/>
            <person name="Rivas-Marin E."/>
            <person name="Kohn T."/>
            <person name="Peeters S.H."/>
            <person name="Heuer A."/>
            <person name="Rast P."/>
            <person name="Oberbeckmann S."/>
            <person name="Bunk B."/>
            <person name="Jeske O."/>
            <person name="Meyerdierks A."/>
            <person name="Storesund J.E."/>
            <person name="Kallscheuer N."/>
            <person name="Luecker S."/>
            <person name="Lage O.M."/>
            <person name="Pohl T."/>
            <person name="Merkel B.J."/>
            <person name="Hornburger P."/>
            <person name="Mueller R.-W."/>
            <person name="Bruemmer F."/>
            <person name="Labrenz M."/>
            <person name="Spormann A.M."/>
            <person name="Op den Camp H."/>
            <person name="Overmann J."/>
            <person name="Amann R."/>
            <person name="Jetten M.S.M."/>
            <person name="Mascher T."/>
            <person name="Medema M.H."/>
            <person name="Devos D.P."/>
            <person name="Kaster A.-K."/>
            <person name="Ovreas L."/>
            <person name="Rohde M."/>
            <person name="Galperin M.Y."/>
            <person name="Jogler C."/>
        </authorList>
    </citation>
    <scope>NUCLEOTIDE SEQUENCE [LARGE SCALE GENOMIC DNA]</scope>
    <source>
        <strain evidence="1 2">Enr17</strain>
    </source>
</reference>
<dbReference type="KEGG" id="gfm:Enr17x_55740"/>
<gene>
    <name evidence="1" type="ORF">Enr17x_55740</name>
</gene>
<dbReference type="EMBL" id="CP037452">
    <property type="protein sequence ID" value="QDV53499.1"/>
    <property type="molecule type" value="Genomic_DNA"/>
</dbReference>
<proteinExistence type="predicted"/>
<dbReference type="AlphaFoldDB" id="A0A518IKC1"/>
<accession>A0A518IKC1</accession>
<sequence length="111" mass="12522">MTSPRQVQYFQTVLARKEMNTAKGSNSKVETITIVLEILKKSLFPVNVGNRDFVFVNLLSEESQLNLADDVDSAAPIRKIACDVITTLNRWLVLLPPVVSWGPVYPRVYRS</sequence>
<keyword evidence="2" id="KW-1185">Reference proteome</keyword>
<evidence type="ECO:0000313" key="1">
    <source>
        <dbReference type="EMBL" id="QDV53499.1"/>
    </source>
</evidence>
<name>A0A518IKC1_9PLAN</name>